<dbReference type="Proteomes" id="UP001454036">
    <property type="component" value="Unassembled WGS sequence"/>
</dbReference>
<evidence type="ECO:0000313" key="2">
    <source>
        <dbReference type="EMBL" id="GAA0187169.1"/>
    </source>
</evidence>
<proteinExistence type="predicted"/>
<accession>A0AAV3S1Q6</accession>
<evidence type="ECO:0000313" key="3">
    <source>
        <dbReference type="Proteomes" id="UP001454036"/>
    </source>
</evidence>
<protein>
    <submittedName>
        <fullName evidence="2">Uncharacterized protein</fullName>
    </submittedName>
</protein>
<feature type="region of interest" description="Disordered" evidence="1">
    <location>
        <begin position="43"/>
        <end position="77"/>
    </location>
</feature>
<dbReference type="AlphaFoldDB" id="A0AAV3S1Q6"/>
<sequence>MECILLSFSKREAVMMAFPKDAKLMFFEEDTVVENKIIYGSPNCPKGNDSLNLNNPAVGRNGNAPPNPQEPIHIGSG</sequence>
<reference evidence="2 3" key="1">
    <citation type="submission" date="2024-01" db="EMBL/GenBank/DDBJ databases">
        <title>The complete chloroplast genome sequence of Lithospermum erythrorhizon: insights into the phylogenetic relationship among Boraginaceae species and the maternal lineages of purple gromwells.</title>
        <authorList>
            <person name="Okada T."/>
            <person name="Watanabe K."/>
        </authorList>
    </citation>
    <scope>NUCLEOTIDE SEQUENCE [LARGE SCALE GENOMIC DNA]</scope>
</reference>
<dbReference type="EMBL" id="BAABME010014432">
    <property type="protein sequence ID" value="GAA0187169.1"/>
    <property type="molecule type" value="Genomic_DNA"/>
</dbReference>
<keyword evidence="3" id="KW-1185">Reference proteome</keyword>
<evidence type="ECO:0000256" key="1">
    <source>
        <dbReference type="SAM" id="MobiDB-lite"/>
    </source>
</evidence>
<organism evidence="2 3">
    <name type="scientific">Lithospermum erythrorhizon</name>
    <name type="common">Purple gromwell</name>
    <name type="synonym">Lithospermum officinale var. erythrorhizon</name>
    <dbReference type="NCBI Taxonomy" id="34254"/>
    <lineage>
        <taxon>Eukaryota</taxon>
        <taxon>Viridiplantae</taxon>
        <taxon>Streptophyta</taxon>
        <taxon>Embryophyta</taxon>
        <taxon>Tracheophyta</taxon>
        <taxon>Spermatophyta</taxon>
        <taxon>Magnoliopsida</taxon>
        <taxon>eudicotyledons</taxon>
        <taxon>Gunneridae</taxon>
        <taxon>Pentapetalae</taxon>
        <taxon>asterids</taxon>
        <taxon>lamiids</taxon>
        <taxon>Boraginales</taxon>
        <taxon>Boraginaceae</taxon>
        <taxon>Boraginoideae</taxon>
        <taxon>Lithospermeae</taxon>
        <taxon>Lithospermum</taxon>
    </lineage>
</organism>
<gene>
    <name evidence="2" type="ORF">LIER_34457</name>
</gene>
<name>A0AAV3S1Q6_LITER</name>
<comment type="caution">
    <text evidence="2">The sequence shown here is derived from an EMBL/GenBank/DDBJ whole genome shotgun (WGS) entry which is preliminary data.</text>
</comment>